<dbReference type="OrthoDB" id="2065643at2"/>
<evidence type="ECO:0000256" key="1">
    <source>
        <dbReference type="SAM" id="Phobius"/>
    </source>
</evidence>
<evidence type="ECO:0000313" key="9">
    <source>
        <dbReference type="Proteomes" id="UP000284465"/>
    </source>
</evidence>
<dbReference type="RefSeq" id="WP_006855366.1">
    <property type="nucleotide sequence ID" value="NZ_JADNJF010000005.1"/>
</dbReference>
<name>A0A1Q6SB71_9FIRM</name>
<dbReference type="GeneID" id="61435100"/>
<reference evidence="3 10" key="2">
    <citation type="submission" date="2019-10" db="EMBL/GenBank/DDBJ databases">
        <title>Roseburia spp. ameliorate alcoholic fatty liver via restoration of gut barrier function.</title>
        <authorList>
            <person name="Seo B."/>
            <person name="Ko G."/>
        </authorList>
    </citation>
    <scope>NUCLEOTIDE SEQUENCE [LARGE SCALE GENOMIC DNA]</scope>
    <source>
        <strain evidence="3 10">SNUG30017</strain>
    </source>
</reference>
<dbReference type="EMBL" id="QSHO01000004">
    <property type="protein sequence ID" value="RHC18560.1"/>
    <property type="molecule type" value="Genomic_DNA"/>
</dbReference>
<dbReference type="Proteomes" id="UP000284051">
    <property type="component" value="Unassembled WGS sequence"/>
</dbReference>
<dbReference type="EMBL" id="WGGT01000024">
    <property type="protein sequence ID" value="MVQ47171.1"/>
    <property type="molecule type" value="Genomic_DNA"/>
</dbReference>
<dbReference type="Proteomes" id="UP000479531">
    <property type="component" value="Unassembled WGS sequence"/>
</dbReference>
<organism evidence="4 9">
    <name type="scientific">Roseburia intestinalis</name>
    <dbReference type="NCBI Taxonomy" id="166486"/>
    <lineage>
        <taxon>Bacteria</taxon>
        <taxon>Bacillati</taxon>
        <taxon>Bacillota</taxon>
        <taxon>Clostridia</taxon>
        <taxon>Lachnospirales</taxon>
        <taxon>Lachnospiraceae</taxon>
        <taxon>Roseburia</taxon>
    </lineage>
</organism>
<sequence length="146" mass="16421">MQEDYGKMLQNTLILGFFSISAFQDYRNRKINIYFLLTGGIIGLLFHLYSMELSIIEILLGMGIGMMILFFGLWSGGSVGRADGMILVVSGIFLGFEKNVEVFVMGLFLAGITSLFLSVIRRKGRTYRIPFAPFLLAGYLFVMVME</sequence>
<comment type="caution">
    <text evidence="4">The sequence shown here is derived from an EMBL/GenBank/DDBJ whole genome shotgun (WGS) entry which is preliminary data.</text>
</comment>
<dbReference type="Proteomes" id="UP000284465">
    <property type="component" value="Unassembled WGS sequence"/>
</dbReference>
<dbReference type="InterPro" id="IPR000045">
    <property type="entry name" value="Prepilin_IV_endopep_pep"/>
</dbReference>
<accession>A0A1Q6SB71</accession>
<dbReference type="Pfam" id="PF01478">
    <property type="entry name" value="Peptidase_A24"/>
    <property type="match status" value="1"/>
</dbReference>
<evidence type="ECO:0000313" key="6">
    <source>
        <dbReference type="EMBL" id="RHG26500.1"/>
    </source>
</evidence>
<dbReference type="GO" id="GO:0016020">
    <property type="term" value="C:membrane"/>
    <property type="evidence" value="ECO:0007669"/>
    <property type="project" value="InterPro"/>
</dbReference>
<feature type="transmembrane region" description="Helical" evidence="1">
    <location>
        <begin position="31"/>
        <end position="49"/>
    </location>
</feature>
<dbReference type="AlphaFoldDB" id="A0A1Q6SB71"/>
<dbReference type="EMBL" id="QRID01000016">
    <property type="protein sequence ID" value="RHG26500.1"/>
    <property type="molecule type" value="Genomic_DNA"/>
</dbReference>
<evidence type="ECO:0000259" key="2">
    <source>
        <dbReference type="Pfam" id="PF01478"/>
    </source>
</evidence>
<keyword evidence="1" id="KW-0812">Transmembrane</keyword>
<dbReference type="EMBL" id="QSFP01000012">
    <property type="protein sequence ID" value="RHA66508.1"/>
    <property type="molecule type" value="Genomic_DNA"/>
</dbReference>
<evidence type="ECO:0000313" key="5">
    <source>
        <dbReference type="EMBL" id="RHC18560.1"/>
    </source>
</evidence>
<evidence type="ECO:0000313" key="8">
    <source>
        <dbReference type="Proteomes" id="UP000284051"/>
    </source>
</evidence>
<dbReference type="GO" id="GO:0004190">
    <property type="term" value="F:aspartic-type endopeptidase activity"/>
    <property type="evidence" value="ECO:0007669"/>
    <property type="project" value="InterPro"/>
</dbReference>
<evidence type="ECO:0000313" key="3">
    <source>
        <dbReference type="EMBL" id="MVQ47171.1"/>
    </source>
</evidence>
<feature type="domain" description="Prepilin type IV endopeptidase peptidase" evidence="2">
    <location>
        <begin position="13"/>
        <end position="114"/>
    </location>
</feature>
<evidence type="ECO:0000313" key="4">
    <source>
        <dbReference type="EMBL" id="RHA66508.1"/>
    </source>
</evidence>
<proteinExistence type="predicted"/>
<keyword evidence="1" id="KW-0472">Membrane</keyword>
<gene>
    <name evidence="6" type="ORF">DW264_14440</name>
    <name evidence="5" type="ORF">DW856_06330</name>
    <name evidence="4" type="ORF">DW927_11455</name>
    <name evidence="3" type="ORF">GCK47_16130</name>
</gene>
<protein>
    <submittedName>
        <fullName evidence="4">Type IV prepilin peptidase</fullName>
    </submittedName>
</protein>
<dbReference type="Gene3D" id="1.20.120.1220">
    <property type="match status" value="1"/>
</dbReference>
<reference evidence="7 8" key="1">
    <citation type="submission" date="2018-08" db="EMBL/GenBank/DDBJ databases">
        <title>A genome reference for cultivated species of the human gut microbiota.</title>
        <authorList>
            <person name="Zou Y."/>
            <person name="Xue W."/>
            <person name="Luo G."/>
        </authorList>
    </citation>
    <scope>NUCLEOTIDE SEQUENCE [LARGE SCALE GENOMIC DNA]</scope>
    <source>
        <strain evidence="6 8">AM22-21LB</strain>
        <strain evidence="5 7">AM37-1AC</strain>
        <strain evidence="4 9">AM43-11</strain>
    </source>
</reference>
<evidence type="ECO:0000313" key="7">
    <source>
        <dbReference type="Proteomes" id="UP000283513"/>
    </source>
</evidence>
<dbReference type="Proteomes" id="UP000283513">
    <property type="component" value="Unassembled WGS sequence"/>
</dbReference>
<feature type="transmembrane region" description="Helical" evidence="1">
    <location>
        <begin position="102"/>
        <end position="120"/>
    </location>
</feature>
<feature type="transmembrane region" description="Helical" evidence="1">
    <location>
        <begin position="127"/>
        <end position="145"/>
    </location>
</feature>
<evidence type="ECO:0000313" key="10">
    <source>
        <dbReference type="Proteomes" id="UP000479531"/>
    </source>
</evidence>
<keyword evidence="1" id="KW-1133">Transmembrane helix</keyword>
<feature type="transmembrane region" description="Helical" evidence="1">
    <location>
        <begin position="55"/>
        <end position="74"/>
    </location>
</feature>